<dbReference type="Gene3D" id="3.30.70.270">
    <property type="match status" value="1"/>
</dbReference>
<evidence type="ECO:0000313" key="3">
    <source>
        <dbReference type="Proteomes" id="UP000256269"/>
    </source>
</evidence>
<evidence type="ECO:0000313" key="2">
    <source>
        <dbReference type="EMBL" id="REH44946.1"/>
    </source>
</evidence>
<comment type="caution">
    <text evidence="2">The sequence shown here is derived from an EMBL/GenBank/DDBJ whole genome shotgun (WGS) entry which is preliminary data.</text>
</comment>
<protein>
    <submittedName>
        <fullName evidence="2">Diguanylate cyclase (GGDEF)-like protein</fullName>
    </submittedName>
</protein>
<dbReference type="InterPro" id="IPR029016">
    <property type="entry name" value="GAF-like_dom_sf"/>
</dbReference>
<dbReference type="InterPro" id="IPR000160">
    <property type="entry name" value="GGDEF_dom"/>
</dbReference>
<accession>A0A3E0HHV9</accession>
<dbReference type="Pfam" id="PF13185">
    <property type="entry name" value="GAF_2"/>
    <property type="match status" value="1"/>
</dbReference>
<dbReference type="InterPro" id="IPR052163">
    <property type="entry name" value="DGC-Regulatory_Protein"/>
</dbReference>
<dbReference type="PANTHER" id="PTHR46663:SF2">
    <property type="entry name" value="GGDEF DOMAIN-CONTAINING PROTEIN"/>
    <property type="match status" value="1"/>
</dbReference>
<dbReference type="RefSeq" id="WP_116176838.1">
    <property type="nucleotide sequence ID" value="NZ_CP144375.1"/>
</dbReference>
<dbReference type="PROSITE" id="PS50887">
    <property type="entry name" value="GGDEF"/>
    <property type="match status" value="1"/>
</dbReference>
<dbReference type="CDD" id="cd01949">
    <property type="entry name" value="GGDEF"/>
    <property type="match status" value="1"/>
</dbReference>
<dbReference type="InterPro" id="IPR043128">
    <property type="entry name" value="Rev_trsase/Diguanyl_cyclase"/>
</dbReference>
<dbReference type="FunFam" id="3.30.70.270:FF:000001">
    <property type="entry name" value="Diguanylate cyclase domain protein"/>
    <property type="match status" value="1"/>
</dbReference>
<dbReference type="SMART" id="SM00065">
    <property type="entry name" value="GAF"/>
    <property type="match status" value="1"/>
</dbReference>
<dbReference type="Pfam" id="PF00990">
    <property type="entry name" value="GGDEF"/>
    <property type="match status" value="1"/>
</dbReference>
<dbReference type="Gene3D" id="3.30.450.40">
    <property type="match status" value="1"/>
</dbReference>
<dbReference type="SMART" id="SM00267">
    <property type="entry name" value="GGDEF"/>
    <property type="match status" value="1"/>
</dbReference>
<dbReference type="InterPro" id="IPR003018">
    <property type="entry name" value="GAF"/>
</dbReference>
<dbReference type="OrthoDB" id="5240682at2"/>
<organism evidence="2 3">
    <name type="scientific">Kutzneria buriramensis</name>
    <dbReference type="NCBI Taxonomy" id="1045776"/>
    <lineage>
        <taxon>Bacteria</taxon>
        <taxon>Bacillati</taxon>
        <taxon>Actinomycetota</taxon>
        <taxon>Actinomycetes</taxon>
        <taxon>Pseudonocardiales</taxon>
        <taxon>Pseudonocardiaceae</taxon>
        <taxon>Kutzneria</taxon>
    </lineage>
</organism>
<evidence type="ECO:0000259" key="1">
    <source>
        <dbReference type="PROSITE" id="PS50887"/>
    </source>
</evidence>
<dbReference type="SUPFAM" id="SSF55073">
    <property type="entry name" value="Nucleotide cyclase"/>
    <property type="match status" value="1"/>
</dbReference>
<dbReference type="AlphaFoldDB" id="A0A3E0HHV9"/>
<name>A0A3E0HHV9_9PSEU</name>
<reference evidence="2 3" key="1">
    <citation type="submission" date="2018-08" db="EMBL/GenBank/DDBJ databases">
        <title>Genomic Encyclopedia of Archaeal and Bacterial Type Strains, Phase II (KMG-II): from individual species to whole genera.</title>
        <authorList>
            <person name="Goeker M."/>
        </authorList>
    </citation>
    <scope>NUCLEOTIDE SEQUENCE [LARGE SCALE GENOMIC DNA]</scope>
    <source>
        <strain evidence="2 3">DSM 45791</strain>
    </source>
</reference>
<dbReference type="EMBL" id="QUNO01000008">
    <property type="protein sequence ID" value="REH44946.1"/>
    <property type="molecule type" value="Genomic_DNA"/>
</dbReference>
<dbReference type="Proteomes" id="UP000256269">
    <property type="component" value="Unassembled WGS sequence"/>
</dbReference>
<feature type="domain" description="GGDEF" evidence="1">
    <location>
        <begin position="356"/>
        <end position="489"/>
    </location>
</feature>
<dbReference type="PANTHER" id="PTHR46663">
    <property type="entry name" value="DIGUANYLATE CYCLASE DGCT-RELATED"/>
    <property type="match status" value="1"/>
</dbReference>
<proteinExistence type="predicted"/>
<gene>
    <name evidence="2" type="ORF">BCF44_108427</name>
</gene>
<keyword evidence="3" id="KW-1185">Reference proteome</keyword>
<dbReference type="NCBIfam" id="TIGR00254">
    <property type="entry name" value="GGDEF"/>
    <property type="match status" value="1"/>
</dbReference>
<sequence length="504" mass="53417">MTNIGGAYHDGQQLLELLAVVSECLDEESAARAAAERAAQALDAEVAAVVIDDEVAAVVGFPVGRVPAADLVAVARRELDKVDVPGVGCCRAIAADWGGGRPGHLVLARGGEPGFSVEERNVVRGMARLLELALTMLRTLEAEHEMRERSERQAAENAELLASLQQRQRLLEHLFDVQRAISRRRPLPQVLDMIAGAARQLLGDGAVGLWLRDDSDPQQITLVAGAGLAVDTELETPSMPLAEAGTVGAAILSGGVVVCEDDSSDGLAAMAAPVHDSGTITGGLVVTAERSGRSYAPPEVQMLQSFAEHVSLALTDANTVDRMHQAFHDSVTGLASRSLFLDRLAHQLELTGHGGGRVALLFIDLDRFKAINDTLGHAAGDTLLTITADRIVAQLRDSDVAARFGGDEFAVMLQNVSSAGDAAKVADRILRGLHEPMRIAGRQLQVNASIGIALSTHGMADPAALVRRADIAMYRAKRNGRGRYDVFADEMLLAFTDGETQPAP</sequence>
<dbReference type="InterPro" id="IPR029787">
    <property type="entry name" value="Nucleotide_cyclase"/>
</dbReference>
<dbReference type="SUPFAM" id="SSF55781">
    <property type="entry name" value="GAF domain-like"/>
    <property type="match status" value="1"/>
</dbReference>